<keyword evidence="10" id="KW-0460">Magnesium</keyword>
<keyword evidence="8" id="KW-0812">Transmembrane</keyword>
<evidence type="ECO:0000313" key="15">
    <source>
        <dbReference type="EMBL" id="KAF9945413.1"/>
    </source>
</evidence>
<feature type="chain" id="PRO_5040285033" evidence="14">
    <location>
        <begin position="19"/>
        <end position="221"/>
    </location>
</feature>
<evidence type="ECO:0000256" key="11">
    <source>
        <dbReference type="ARBA" id="ARBA00022989"/>
    </source>
</evidence>
<dbReference type="PANTHER" id="PTHR13872:SF1">
    <property type="entry name" value="DOLICHYL-DIPHOSPHOOLIGOSACCHARIDE--PROTEIN GLYCOSYLTRANSFERASE SUBUNIT STT3B"/>
    <property type="match status" value="1"/>
</dbReference>
<reference evidence="15" key="1">
    <citation type="journal article" date="2020" name="Fungal Divers.">
        <title>Resolving the Mortierellaceae phylogeny through synthesis of multi-gene phylogenetics and phylogenomics.</title>
        <authorList>
            <person name="Vandepol N."/>
            <person name="Liber J."/>
            <person name="Desiro A."/>
            <person name="Na H."/>
            <person name="Kennedy M."/>
            <person name="Barry K."/>
            <person name="Grigoriev I.V."/>
            <person name="Miller A.N."/>
            <person name="O'Donnell K."/>
            <person name="Stajich J.E."/>
            <person name="Bonito G."/>
        </authorList>
    </citation>
    <scope>NUCLEOTIDE SEQUENCE</scope>
    <source>
        <strain evidence="15">MES-2147</strain>
    </source>
</reference>
<dbReference type="GO" id="GO:0018279">
    <property type="term" value="P:protein N-linked glycosylation via asparagine"/>
    <property type="evidence" value="ECO:0007669"/>
    <property type="project" value="TreeGrafter"/>
</dbReference>
<comment type="cofactor">
    <cofactor evidence="2">
        <name>Mg(2+)</name>
        <dbReference type="ChEBI" id="CHEBI:18420"/>
    </cofactor>
</comment>
<dbReference type="AlphaFoldDB" id="A0A9P6LW22"/>
<evidence type="ECO:0000256" key="12">
    <source>
        <dbReference type="ARBA" id="ARBA00023136"/>
    </source>
</evidence>
<keyword evidence="9" id="KW-0479">Metal-binding</keyword>
<dbReference type="PANTHER" id="PTHR13872">
    <property type="entry name" value="DOLICHYL-DIPHOSPHOOLIGOSACCHARIDE--PROTEIN GLYCOSYLTRANSFERASE SUBUNIT"/>
    <property type="match status" value="1"/>
</dbReference>
<evidence type="ECO:0000256" key="1">
    <source>
        <dbReference type="ARBA" id="ARBA00001936"/>
    </source>
</evidence>
<dbReference type="EMBL" id="JAAAHW010008011">
    <property type="protein sequence ID" value="KAF9945413.1"/>
    <property type="molecule type" value="Genomic_DNA"/>
</dbReference>
<name>A0A9P6LW22_9FUNG</name>
<keyword evidence="6" id="KW-0328">Glycosyltransferase</keyword>
<comment type="pathway">
    <text evidence="4">Protein modification; protein glycosylation.</text>
</comment>
<evidence type="ECO:0000256" key="14">
    <source>
        <dbReference type="SAM" id="SignalP"/>
    </source>
</evidence>
<keyword evidence="14" id="KW-0732">Signal</keyword>
<dbReference type="InterPro" id="IPR003674">
    <property type="entry name" value="Oligo_trans_STT3"/>
</dbReference>
<dbReference type="GO" id="GO:0046872">
    <property type="term" value="F:metal ion binding"/>
    <property type="evidence" value="ECO:0007669"/>
    <property type="project" value="UniProtKB-KW"/>
</dbReference>
<dbReference type="GO" id="GO:0043687">
    <property type="term" value="P:post-translational protein modification"/>
    <property type="evidence" value="ECO:0007669"/>
    <property type="project" value="TreeGrafter"/>
</dbReference>
<evidence type="ECO:0000256" key="10">
    <source>
        <dbReference type="ARBA" id="ARBA00022842"/>
    </source>
</evidence>
<keyword evidence="11" id="KW-1133">Transmembrane helix</keyword>
<accession>A0A9P6LW22</accession>
<protein>
    <submittedName>
        <fullName evidence="15">Oligosaccharyl transferase stt3 subunit</fullName>
    </submittedName>
</protein>
<evidence type="ECO:0000256" key="3">
    <source>
        <dbReference type="ARBA" id="ARBA00004127"/>
    </source>
</evidence>
<evidence type="ECO:0000256" key="9">
    <source>
        <dbReference type="ARBA" id="ARBA00022723"/>
    </source>
</evidence>
<evidence type="ECO:0000256" key="4">
    <source>
        <dbReference type="ARBA" id="ARBA00004922"/>
    </source>
</evidence>
<evidence type="ECO:0000256" key="5">
    <source>
        <dbReference type="ARBA" id="ARBA00010810"/>
    </source>
</evidence>
<keyword evidence="7 15" id="KW-0808">Transferase</keyword>
<evidence type="ECO:0000256" key="2">
    <source>
        <dbReference type="ARBA" id="ARBA00001946"/>
    </source>
</evidence>
<comment type="cofactor">
    <cofactor evidence="1">
        <name>Mn(2+)</name>
        <dbReference type="ChEBI" id="CHEBI:29035"/>
    </cofactor>
</comment>
<dbReference type="Gene3D" id="3.40.50.12610">
    <property type="match status" value="1"/>
</dbReference>
<dbReference type="Proteomes" id="UP000749646">
    <property type="component" value="Unassembled WGS sequence"/>
</dbReference>
<keyword evidence="16" id="KW-1185">Reference proteome</keyword>
<dbReference type="GO" id="GO:0016020">
    <property type="term" value="C:membrane"/>
    <property type="evidence" value="ECO:0007669"/>
    <property type="project" value="InterPro"/>
</dbReference>
<evidence type="ECO:0000313" key="16">
    <source>
        <dbReference type="Proteomes" id="UP000749646"/>
    </source>
</evidence>
<evidence type="ECO:0000256" key="13">
    <source>
        <dbReference type="ARBA" id="ARBA00023211"/>
    </source>
</evidence>
<organism evidence="15 16">
    <name type="scientific">Modicella reniformis</name>
    <dbReference type="NCBI Taxonomy" id="1440133"/>
    <lineage>
        <taxon>Eukaryota</taxon>
        <taxon>Fungi</taxon>
        <taxon>Fungi incertae sedis</taxon>
        <taxon>Mucoromycota</taxon>
        <taxon>Mortierellomycotina</taxon>
        <taxon>Mortierellomycetes</taxon>
        <taxon>Mortierellales</taxon>
        <taxon>Mortierellaceae</taxon>
        <taxon>Modicella</taxon>
    </lineage>
</organism>
<proteinExistence type="inferred from homology"/>
<sequence length="221" mass="24443">MNTLFSSVFVSYFASVVTEHISASSLISSDVKAPVPGNAFDTKVTGSATEIATSETATNSMMLSPKRTPTVPDLELGRVGHRNHAAYMGDSQLNIDDFREAYYWVRKNTKKDAKAMSTTEEASYKALRWHGVDYVLILFEGVIGNLGDDINKFQWMVRIAEGVFPNEANETNFFTPSGEYKVDHDATPTIKNSLTRCSTIALQNSLVARLSITSVRDLEQD</sequence>
<comment type="subcellular location">
    <subcellularLocation>
        <location evidence="3">Endomembrane system</location>
        <topology evidence="3">Multi-pass membrane protein</topology>
    </subcellularLocation>
</comment>
<feature type="non-terminal residue" evidence="15">
    <location>
        <position position="221"/>
    </location>
</feature>
<comment type="caution">
    <text evidence="15">The sequence shown here is derived from an EMBL/GenBank/DDBJ whole genome shotgun (WGS) entry which is preliminary data.</text>
</comment>
<dbReference type="OrthoDB" id="2427258at2759"/>
<gene>
    <name evidence="15" type="primary">STT3</name>
    <name evidence="15" type="ORF">BGZ65_010773</name>
</gene>
<evidence type="ECO:0000256" key="6">
    <source>
        <dbReference type="ARBA" id="ARBA00022676"/>
    </source>
</evidence>
<feature type="signal peptide" evidence="14">
    <location>
        <begin position="1"/>
        <end position="18"/>
    </location>
</feature>
<comment type="similarity">
    <text evidence="5">Belongs to the STT3 family.</text>
</comment>
<keyword evidence="13" id="KW-0464">Manganese</keyword>
<keyword evidence="12" id="KW-0472">Membrane</keyword>
<evidence type="ECO:0000256" key="7">
    <source>
        <dbReference type="ARBA" id="ARBA00022679"/>
    </source>
</evidence>
<evidence type="ECO:0000256" key="8">
    <source>
        <dbReference type="ARBA" id="ARBA00022692"/>
    </source>
</evidence>
<dbReference type="GO" id="GO:0012505">
    <property type="term" value="C:endomembrane system"/>
    <property type="evidence" value="ECO:0007669"/>
    <property type="project" value="UniProtKB-SubCell"/>
</dbReference>
<dbReference type="GO" id="GO:0004579">
    <property type="term" value="F:dolichyl-diphosphooligosaccharide-protein glycotransferase activity"/>
    <property type="evidence" value="ECO:0007669"/>
    <property type="project" value="TreeGrafter"/>
</dbReference>